<proteinExistence type="predicted"/>
<dbReference type="AlphaFoldDB" id="A0A1D8GFJ1"/>
<gene>
    <name evidence="1" type="ORF">Gferi_08770</name>
</gene>
<evidence type="ECO:0000313" key="2">
    <source>
        <dbReference type="Proteomes" id="UP000095743"/>
    </source>
</evidence>
<protein>
    <submittedName>
        <fullName evidence="1">Uncharacterized protein</fullName>
    </submittedName>
</protein>
<dbReference type="Proteomes" id="UP000095743">
    <property type="component" value="Chromosome"/>
</dbReference>
<reference evidence="1 2" key="1">
    <citation type="submission" date="2016-09" db="EMBL/GenBank/DDBJ databases">
        <title>Genomic analysis reveals versatility of anaerobic energy metabolism of Geosporobacter ferrireducens IRF9 of phylum Firmicutes.</title>
        <authorList>
            <person name="Kim S.-J."/>
        </authorList>
    </citation>
    <scope>NUCLEOTIDE SEQUENCE [LARGE SCALE GENOMIC DNA]</scope>
    <source>
        <strain evidence="1 2">IRF9</strain>
    </source>
</reference>
<keyword evidence="2" id="KW-1185">Reference proteome</keyword>
<sequence>MAGYRMERTTKNTSLPDSKNKPIYIGVNGLLKIPTAYAAVNDSAPTTYDGVFPELFYGFYAGSYGIDIGLIFRNQQWQVFAQSPNALDGTTYAQETLLSALAPDNVVEIKSYLGTTNKLHLDIIKGGTTVKNFVVTLKSAAYTAFKAGSYINREMNVVTNRTGKYLFTGAYFINAHWYNCTLTTTSYSYIKWDNTFGDVIINKDQDGEIWDRSLISHSASMENGFVKDIASIDFRKYKTT</sequence>
<evidence type="ECO:0000313" key="1">
    <source>
        <dbReference type="EMBL" id="AOT69663.1"/>
    </source>
</evidence>
<dbReference type="OrthoDB" id="2083795at2"/>
<dbReference type="RefSeq" id="WP_069975594.1">
    <property type="nucleotide sequence ID" value="NZ_CP017269.1"/>
</dbReference>
<accession>A0A1D8GFJ1</accession>
<dbReference type="KEGG" id="gfe:Gferi_08770"/>
<name>A0A1D8GFJ1_9FIRM</name>
<dbReference type="EMBL" id="CP017269">
    <property type="protein sequence ID" value="AOT69663.1"/>
    <property type="molecule type" value="Genomic_DNA"/>
</dbReference>
<organism evidence="1 2">
    <name type="scientific">Geosporobacter ferrireducens</name>
    <dbReference type="NCBI Taxonomy" id="1424294"/>
    <lineage>
        <taxon>Bacteria</taxon>
        <taxon>Bacillati</taxon>
        <taxon>Bacillota</taxon>
        <taxon>Clostridia</taxon>
        <taxon>Peptostreptococcales</taxon>
        <taxon>Thermotaleaceae</taxon>
        <taxon>Geosporobacter</taxon>
    </lineage>
</organism>